<dbReference type="Gene3D" id="3.20.190.10">
    <property type="entry name" value="MutM-like, N-terminal"/>
    <property type="match status" value="1"/>
</dbReference>
<sequence>MVEGPCCALFAERLRARVRRGQVVRSARGGALPAAARAVVRNRDSLWYERFHAH</sequence>
<evidence type="ECO:0000313" key="1">
    <source>
        <dbReference type="Ensembl" id="ENSPSTP00000014297.1"/>
    </source>
</evidence>
<proteinExistence type="predicted"/>
<evidence type="ECO:0000313" key="2">
    <source>
        <dbReference type="Proteomes" id="UP000694428"/>
    </source>
</evidence>
<reference evidence="1" key="2">
    <citation type="submission" date="2025-09" db="UniProtKB">
        <authorList>
            <consortium name="Ensembl"/>
        </authorList>
    </citation>
    <scope>IDENTIFICATION</scope>
</reference>
<dbReference type="Proteomes" id="UP000694428">
    <property type="component" value="Unplaced"/>
</dbReference>
<dbReference type="InterPro" id="IPR035937">
    <property type="entry name" value="FPG_N"/>
</dbReference>
<accession>A0A8C9FDX8</accession>
<protein>
    <submittedName>
        <fullName evidence="1">Uncharacterized protein</fullName>
    </submittedName>
</protein>
<dbReference type="AlphaFoldDB" id="A0A8C9FDX8"/>
<organism evidence="1 2">
    <name type="scientific">Pavo cristatus</name>
    <name type="common">Indian peafowl</name>
    <name type="synonym">Blue peafowl</name>
    <dbReference type="NCBI Taxonomy" id="9049"/>
    <lineage>
        <taxon>Eukaryota</taxon>
        <taxon>Metazoa</taxon>
        <taxon>Chordata</taxon>
        <taxon>Craniata</taxon>
        <taxon>Vertebrata</taxon>
        <taxon>Euteleostomi</taxon>
        <taxon>Archelosauria</taxon>
        <taxon>Archosauria</taxon>
        <taxon>Dinosauria</taxon>
        <taxon>Saurischia</taxon>
        <taxon>Theropoda</taxon>
        <taxon>Coelurosauria</taxon>
        <taxon>Aves</taxon>
        <taxon>Neognathae</taxon>
        <taxon>Galloanserae</taxon>
        <taxon>Galliformes</taxon>
        <taxon>Phasianidae</taxon>
        <taxon>Phasianinae</taxon>
        <taxon>Pavo</taxon>
    </lineage>
</organism>
<dbReference type="Ensembl" id="ENSPSTT00000015006.1">
    <property type="protein sequence ID" value="ENSPSTP00000014297.1"/>
    <property type="gene ID" value="ENSPSTG00000010119.1"/>
</dbReference>
<reference evidence="1" key="1">
    <citation type="submission" date="2025-08" db="UniProtKB">
        <authorList>
            <consortium name="Ensembl"/>
        </authorList>
    </citation>
    <scope>IDENTIFICATION</scope>
</reference>
<keyword evidence="2" id="KW-1185">Reference proteome</keyword>
<name>A0A8C9FDX8_PAVCR</name>